<dbReference type="GO" id="GO:0046872">
    <property type="term" value="F:metal ion binding"/>
    <property type="evidence" value="ECO:0007669"/>
    <property type="project" value="UniProtKB-KW"/>
</dbReference>
<dbReference type="STRING" id="1484053.SAMN05444274_102261"/>
<accession>A0A1M4VZL1</accession>
<comment type="similarity">
    <text evidence="9">Belongs to the DHPS family.</text>
</comment>
<evidence type="ECO:0000256" key="6">
    <source>
        <dbReference type="ARBA" id="ARBA00022723"/>
    </source>
</evidence>
<protein>
    <recommendedName>
        <fullName evidence="4 9">Dihydropteroate synthase</fullName>
        <shortName evidence="9">DHPS</shortName>
        <ecNumber evidence="4 9">2.5.1.15</ecNumber>
    </recommendedName>
    <alternativeName>
        <fullName evidence="9">Dihydropteroate pyrophosphorylase</fullName>
    </alternativeName>
</protein>
<evidence type="ECO:0000259" key="10">
    <source>
        <dbReference type="PROSITE" id="PS50972"/>
    </source>
</evidence>
<evidence type="ECO:0000256" key="7">
    <source>
        <dbReference type="ARBA" id="ARBA00022842"/>
    </source>
</evidence>
<dbReference type="Proteomes" id="UP000184164">
    <property type="component" value="Unassembled WGS sequence"/>
</dbReference>
<organism evidence="11 12">
    <name type="scientific">Mariniphaga anaerophila</name>
    <dbReference type="NCBI Taxonomy" id="1484053"/>
    <lineage>
        <taxon>Bacteria</taxon>
        <taxon>Pseudomonadati</taxon>
        <taxon>Bacteroidota</taxon>
        <taxon>Bacteroidia</taxon>
        <taxon>Marinilabiliales</taxon>
        <taxon>Prolixibacteraceae</taxon>
        <taxon>Mariniphaga</taxon>
    </lineage>
</organism>
<dbReference type="InterPro" id="IPR000489">
    <property type="entry name" value="Pterin-binding_dom"/>
</dbReference>
<dbReference type="GO" id="GO:0005829">
    <property type="term" value="C:cytosol"/>
    <property type="evidence" value="ECO:0007669"/>
    <property type="project" value="TreeGrafter"/>
</dbReference>
<keyword evidence="6 9" id="KW-0479">Metal-binding</keyword>
<dbReference type="InterPro" id="IPR011005">
    <property type="entry name" value="Dihydropteroate_synth-like_sf"/>
</dbReference>
<dbReference type="PROSITE" id="PS50972">
    <property type="entry name" value="PTERIN_BINDING"/>
    <property type="match status" value="1"/>
</dbReference>
<dbReference type="GO" id="GO:0046654">
    <property type="term" value="P:tetrahydrofolate biosynthetic process"/>
    <property type="evidence" value="ECO:0007669"/>
    <property type="project" value="UniProtKB-UniPathway"/>
</dbReference>
<evidence type="ECO:0000256" key="5">
    <source>
        <dbReference type="ARBA" id="ARBA00022679"/>
    </source>
</evidence>
<dbReference type="RefSeq" id="WP_072999344.1">
    <property type="nucleotide sequence ID" value="NZ_FQUM01000002.1"/>
</dbReference>
<dbReference type="InterPro" id="IPR045031">
    <property type="entry name" value="DHP_synth-like"/>
</dbReference>
<comment type="cofactor">
    <cofactor evidence="2 9">
        <name>Mg(2+)</name>
        <dbReference type="ChEBI" id="CHEBI:18420"/>
    </cofactor>
</comment>
<dbReference type="NCBIfam" id="TIGR01496">
    <property type="entry name" value="DHPS"/>
    <property type="match status" value="1"/>
</dbReference>
<evidence type="ECO:0000313" key="12">
    <source>
        <dbReference type="Proteomes" id="UP000184164"/>
    </source>
</evidence>
<evidence type="ECO:0000256" key="4">
    <source>
        <dbReference type="ARBA" id="ARBA00012458"/>
    </source>
</evidence>
<dbReference type="SUPFAM" id="SSF51717">
    <property type="entry name" value="Dihydropteroate synthetase-like"/>
    <property type="match status" value="1"/>
</dbReference>
<reference evidence="11 12" key="1">
    <citation type="submission" date="2016-11" db="EMBL/GenBank/DDBJ databases">
        <authorList>
            <person name="Jaros S."/>
            <person name="Januszkiewicz K."/>
            <person name="Wedrychowicz H."/>
        </authorList>
    </citation>
    <scope>NUCLEOTIDE SEQUENCE [LARGE SCALE GENOMIC DNA]</scope>
    <source>
        <strain evidence="11 12">DSM 26910</strain>
    </source>
</reference>
<dbReference type="OrthoDB" id="9811744at2"/>
<name>A0A1M4VZL1_9BACT</name>
<keyword evidence="5 9" id="KW-0808">Transferase</keyword>
<dbReference type="Gene3D" id="3.20.20.20">
    <property type="entry name" value="Dihydropteroate synthase-like"/>
    <property type="match status" value="1"/>
</dbReference>
<evidence type="ECO:0000256" key="9">
    <source>
        <dbReference type="RuleBase" id="RU361205"/>
    </source>
</evidence>
<evidence type="ECO:0000313" key="11">
    <source>
        <dbReference type="EMBL" id="SHE74396.1"/>
    </source>
</evidence>
<dbReference type="GO" id="GO:0046656">
    <property type="term" value="P:folic acid biosynthetic process"/>
    <property type="evidence" value="ECO:0007669"/>
    <property type="project" value="UniProtKB-KW"/>
</dbReference>
<proteinExistence type="inferred from homology"/>
<comment type="catalytic activity">
    <reaction evidence="1">
        <text>(7,8-dihydropterin-6-yl)methyl diphosphate + 4-aminobenzoate = 7,8-dihydropteroate + diphosphate</text>
        <dbReference type="Rhea" id="RHEA:19949"/>
        <dbReference type="ChEBI" id="CHEBI:17836"/>
        <dbReference type="ChEBI" id="CHEBI:17839"/>
        <dbReference type="ChEBI" id="CHEBI:33019"/>
        <dbReference type="ChEBI" id="CHEBI:72950"/>
        <dbReference type="EC" id="2.5.1.15"/>
    </reaction>
</comment>
<sequence>MLITQSAGKFLKRKNSINLDGKLIDFSEPVVMGIINVTPDSFYDGGKLTDEKVLLTSVEKMVKEGVSFIDVGGISTKPKAKIVSTKTELERLLPAVHAIRKNFPEIPLSIDTFRSWVAVRIIDEIGPIIVNDVSGGTLDSKMFETIGKMNVPYVLTHIQGTPQNMQEDPHYDDVVKDVSSWLSERVKRLTKYGVKDIIIDPGFGFGKTIEHNYDLLNRLDSFKVFQLPVMVGVSRKSMVWKYLGTNPQEALNGTTVLNTMALLGGADILRVHDVKEAVEAVKILKVLKSTVV</sequence>
<comment type="pathway">
    <text evidence="3 9">Cofactor biosynthesis; tetrahydrofolate biosynthesis; 7,8-dihydrofolate from 2-amino-4-hydroxy-6-hydroxymethyl-7,8-dihydropteridine diphosphate and 4-aminobenzoate: step 1/2.</text>
</comment>
<evidence type="ECO:0000256" key="3">
    <source>
        <dbReference type="ARBA" id="ARBA00004763"/>
    </source>
</evidence>
<dbReference type="PANTHER" id="PTHR20941:SF1">
    <property type="entry name" value="FOLIC ACID SYNTHESIS PROTEIN FOL1"/>
    <property type="match status" value="1"/>
</dbReference>
<dbReference type="EC" id="2.5.1.15" evidence="4 9"/>
<evidence type="ECO:0000256" key="1">
    <source>
        <dbReference type="ARBA" id="ARBA00000012"/>
    </source>
</evidence>
<dbReference type="Pfam" id="PF00809">
    <property type="entry name" value="Pterin_bind"/>
    <property type="match status" value="1"/>
</dbReference>
<dbReference type="PROSITE" id="PS00792">
    <property type="entry name" value="DHPS_1"/>
    <property type="match status" value="1"/>
</dbReference>
<keyword evidence="7 9" id="KW-0460">Magnesium</keyword>
<dbReference type="PANTHER" id="PTHR20941">
    <property type="entry name" value="FOLATE SYNTHESIS PROTEINS"/>
    <property type="match status" value="1"/>
</dbReference>
<dbReference type="UniPathway" id="UPA00077">
    <property type="reaction ID" value="UER00156"/>
</dbReference>
<keyword evidence="8 9" id="KW-0289">Folate biosynthesis</keyword>
<gene>
    <name evidence="11" type="ORF">SAMN05444274_102261</name>
</gene>
<dbReference type="GO" id="GO:0004156">
    <property type="term" value="F:dihydropteroate synthase activity"/>
    <property type="evidence" value="ECO:0007669"/>
    <property type="project" value="UniProtKB-EC"/>
</dbReference>
<comment type="function">
    <text evidence="9">Catalyzes the condensation of para-aminobenzoate (pABA) with 6-hydroxymethyl-7,8-dihydropterin diphosphate (DHPt-PP) to form 7,8-dihydropteroate (H2Pte), the immediate precursor of folate derivatives.</text>
</comment>
<dbReference type="AlphaFoldDB" id="A0A1M4VZL1"/>
<evidence type="ECO:0000256" key="8">
    <source>
        <dbReference type="ARBA" id="ARBA00022909"/>
    </source>
</evidence>
<feature type="domain" description="Pterin-binding" evidence="10">
    <location>
        <begin position="29"/>
        <end position="282"/>
    </location>
</feature>
<dbReference type="EMBL" id="FQUM01000002">
    <property type="protein sequence ID" value="SHE74396.1"/>
    <property type="molecule type" value="Genomic_DNA"/>
</dbReference>
<dbReference type="CDD" id="cd00739">
    <property type="entry name" value="DHPS"/>
    <property type="match status" value="1"/>
</dbReference>
<keyword evidence="12" id="KW-1185">Reference proteome</keyword>
<evidence type="ECO:0000256" key="2">
    <source>
        <dbReference type="ARBA" id="ARBA00001946"/>
    </source>
</evidence>
<dbReference type="InterPro" id="IPR006390">
    <property type="entry name" value="DHP_synth_dom"/>
</dbReference>